<comment type="caution">
    <text evidence="3">The sequence shown here is derived from an EMBL/GenBank/DDBJ whole genome shotgun (WGS) entry which is preliminary data.</text>
</comment>
<accession>A0A6D2KXD4</accession>
<feature type="chain" id="PRO_5025557700" description="MD-2-related lipid-recognition domain-containing protein" evidence="1">
    <location>
        <begin position="24"/>
        <end position="278"/>
    </location>
</feature>
<dbReference type="EMBL" id="CACVBM020001717">
    <property type="protein sequence ID" value="CAA7057959.1"/>
    <property type="molecule type" value="Genomic_DNA"/>
</dbReference>
<evidence type="ECO:0000313" key="3">
    <source>
        <dbReference type="EMBL" id="CAA7057959.1"/>
    </source>
</evidence>
<proteinExistence type="predicted"/>
<evidence type="ECO:0000313" key="4">
    <source>
        <dbReference type="Proteomes" id="UP000467841"/>
    </source>
</evidence>
<feature type="signal peptide" evidence="1">
    <location>
        <begin position="1"/>
        <end position="23"/>
    </location>
</feature>
<dbReference type="AlphaFoldDB" id="A0A6D2KXD4"/>
<dbReference type="InterPro" id="IPR003172">
    <property type="entry name" value="ML_dom"/>
</dbReference>
<dbReference type="InterPro" id="IPR039670">
    <property type="entry name" value="NPC2-like"/>
</dbReference>
<dbReference type="SMART" id="SM00737">
    <property type="entry name" value="ML"/>
    <property type="match status" value="1"/>
</dbReference>
<dbReference type="PANTHER" id="PTHR11306">
    <property type="entry name" value="NIEMANN PICK TYPE C2 PROTEIN NPC2-RELATED"/>
    <property type="match status" value="1"/>
</dbReference>
<dbReference type="GO" id="GO:0032934">
    <property type="term" value="F:sterol binding"/>
    <property type="evidence" value="ECO:0007669"/>
    <property type="project" value="InterPro"/>
</dbReference>
<dbReference type="Pfam" id="PF02221">
    <property type="entry name" value="E1_DerP2_DerF2"/>
    <property type="match status" value="1"/>
</dbReference>
<dbReference type="PANTHER" id="PTHR11306:SF35">
    <property type="entry name" value="MD-2-RELATED LIPID-RECOGNITION PROTEIN ROSY1"/>
    <property type="match status" value="1"/>
</dbReference>
<evidence type="ECO:0000256" key="1">
    <source>
        <dbReference type="SAM" id="SignalP"/>
    </source>
</evidence>
<dbReference type="Proteomes" id="UP000467841">
    <property type="component" value="Unassembled WGS sequence"/>
</dbReference>
<dbReference type="GO" id="GO:0015918">
    <property type="term" value="P:sterol transport"/>
    <property type="evidence" value="ECO:0007669"/>
    <property type="project" value="InterPro"/>
</dbReference>
<protein>
    <recommendedName>
        <fullName evidence="2">MD-2-related lipid-recognition domain-containing protein</fullName>
    </recommendedName>
</protein>
<dbReference type="OrthoDB" id="1074158at2759"/>
<evidence type="ECO:0000259" key="2">
    <source>
        <dbReference type="SMART" id="SM00737"/>
    </source>
</evidence>
<feature type="domain" description="MD-2-related lipid-recognition" evidence="2">
    <location>
        <begin position="27"/>
        <end position="138"/>
    </location>
</feature>
<gene>
    <name evidence="3" type="ORF">MERR_LOCUS45195</name>
</gene>
<organism evidence="3 4">
    <name type="scientific">Microthlaspi erraticum</name>
    <dbReference type="NCBI Taxonomy" id="1685480"/>
    <lineage>
        <taxon>Eukaryota</taxon>
        <taxon>Viridiplantae</taxon>
        <taxon>Streptophyta</taxon>
        <taxon>Embryophyta</taxon>
        <taxon>Tracheophyta</taxon>
        <taxon>Spermatophyta</taxon>
        <taxon>Magnoliopsida</taxon>
        <taxon>eudicotyledons</taxon>
        <taxon>Gunneridae</taxon>
        <taxon>Pentapetalae</taxon>
        <taxon>rosids</taxon>
        <taxon>malvids</taxon>
        <taxon>Brassicales</taxon>
        <taxon>Brassicaceae</taxon>
        <taxon>Coluteocarpeae</taxon>
        <taxon>Microthlaspi</taxon>
    </lineage>
</organism>
<name>A0A6D2KXD4_9BRAS</name>
<keyword evidence="4" id="KW-1185">Reference proteome</keyword>
<keyword evidence="1" id="KW-0732">Signal</keyword>
<sequence>MAISHAKPLLLLLVSLFFLPALSSPRFENCFPDRQYPIEVKTVVVSPYPVQRKSNGNITITGYTSKVIPDGITVTLRLTSVLPYYSRRHFHLCNITSCPVAPGPIVLKFPPIFTVQELRRAIREVVLRLRGLGILVEVECGISAPPSDVVLWSLLWEVVAEVSVRSERCGGSEALRTSFRRRFVQGGGVFGCFDLVRAATAWSPVYRRVAHSVVSLVPFSPAAVVGRWSTVVGSHSDDCGFSAQIWPSVWLFQLLLVPFASRVRRLAQALIGDDSVKA</sequence>
<reference evidence="3" key="1">
    <citation type="submission" date="2020-01" db="EMBL/GenBank/DDBJ databases">
        <authorList>
            <person name="Mishra B."/>
        </authorList>
    </citation>
    <scope>NUCLEOTIDE SEQUENCE [LARGE SCALE GENOMIC DNA]</scope>
</reference>